<sequence length="119" mass="13675">MTCVSHDDKECLRSQREDRMSSSMREVDKVFTTKIRTKCTKEKNKDSYKNKHYKTVAQINKTVILENSCPSSLAPSDEKAEFSPPATKKLRSSPRLKPLDQTPTSTWDREHLSIRQAST</sequence>
<feature type="region of interest" description="Disordered" evidence="1">
    <location>
        <begin position="69"/>
        <end position="119"/>
    </location>
</feature>
<reference evidence="2 3" key="1">
    <citation type="journal article" date="2019" name="Sci. Rep.">
        <title>Orb-weaving spider Araneus ventricosus genome elucidates the spidroin gene catalogue.</title>
        <authorList>
            <person name="Kono N."/>
            <person name="Nakamura H."/>
            <person name="Ohtoshi R."/>
            <person name="Moran D.A.P."/>
            <person name="Shinohara A."/>
            <person name="Yoshida Y."/>
            <person name="Fujiwara M."/>
            <person name="Mori M."/>
            <person name="Tomita M."/>
            <person name="Arakawa K."/>
        </authorList>
    </citation>
    <scope>NUCLEOTIDE SEQUENCE [LARGE SCALE GENOMIC DNA]</scope>
</reference>
<dbReference type="EMBL" id="BGPR01006676">
    <property type="protein sequence ID" value="GBN20936.1"/>
    <property type="molecule type" value="Genomic_DNA"/>
</dbReference>
<name>A0A4Y2M5I5_ARAVE</name>
<gene>
    <name evidence="2" type="ORF">AVEN_25231_1</name>
</gene>
<feature type="region of interest" description="Disordered" evidence="1">
    <location>
        <begin position="1"/>
        <end position="27"/>
    </location>
</feature>
<evidence type="ECO:0000313" key="3">
    <source>
        <dbReference type="Proteomes" id="UP000499080"/>
    </source>
</evidence>
<comment type="caution">
    <text evidence="2">The sequence shown here is derived from an EMBL/GenBank/DDBJ whole genome shotgun (WGS) entry which is preliminary data.</text>
</comment>
<dbReference type="Proteomes" id="UP000499080">
    <property type="component" value="Unassembled WGS sequence"/>
</dbReference>
<evidence type="ECO:0000313" key="2">
    <source>
        <dbReference type="EMBL" id="GBN20936.1"/>
    </source>
</evidence>
<dbReference type="OrthoDB" id="7464567at2759"/>
<keyword evidence="3" id="KW-1185">Reference proteome</keyword>
<organism evidence="2 3">
    <name type="scientific">Araneus ventricosus</name>
    <name type="common">Orbweaver spider</name>
    <name type="synonym">Epeira ventricosa</name>
    <dbReference type="NCBI Taxonomy" id="182803"/>
    <lineage>
        <taxon>Eukaryota</taxon>
        <taxon>Metazoa</taxon>
        <taxon>Ecdysozoa</taxon>
        <taxon>Arthropoda</taxon>
        <taxon>Chelicerata</taxon>
        <taxon>Arachnida</taxon>
        <taxon>Araneae</taxon>
        <taxon>Araneomorphae</taxon>
        <taxon>Entelegynae</taxon>
        <taxon>Araneoidea</taxon>
        <taxon>Araneidae</taxon>
        <taxon>Araneus</taxon>
    </lineage>
</organism>
<protein>
    <submittedName>
        <fullName evidence="2">Uncharacterized protein</fullName>
    </submittedName>
</protein>
<accession>A0A4Y2M5I5</accession>
<dbReference type="AlphaFoldDB" id="A0A4Y2M5I5"/>
<evidence type="ECO:0000256" key="1">
    <source>
        <dbReference type="SAM" id="MobiDB-lite"/>
    </source>
</evidence>
<proteinExistence type="predicted"/>